<dbReference type="Pfam" id="PF13456">
    <property type="entry name" value="RVT_3"/>
    <property type="match status" value="1"/>
</dbReference>
<reference evidence="2 3" key="1">
    <citation type="submission" date="2019-08" db="EMBL/GenBank/DDBJ databases">
        <title>Draft genome sequences of two oriental melons (Cucumis melo L. var makuwa).</title>
        <authorList>
            <person name="Kwon S.-Y."/>
        </authorList>
    </citation>
    <scope>NUCLEOTIDE SEQUENCE [LARGE SCALE GENOMIC DNA]</scope>
    <source>
        <strain evidence="3">cv. SW 3</strain>
        <tissue evidence="2">Leaf</tissue>
    </source>
</reference>
<dbReference type="GO" id="GO:0004523">
    <property type="term" value="F:RNA-DNA hybrid ribonuclease activity"/>
    <property type="evidence" value="ECO:0007669"/>
    <property type="project" value="InterPro"/>
</dbReference>
<dbReference type="SUPFAM" id="SSF56672">
    <property type="entry name" value="DNA/RNA polymerases"/>
    <property type="match status" value="1"/>
</dbReference>
<protein>
    <recommendedName>
        <fullName evidence="1">Integrase catalytic domain-containing protein</fullName>
    </recommendedName>
</protein>
<dbReference type="Proteomes" id="UP000321393">
    <property type="component" value="Unassembled WGS sequence"/>
</dbReference>
<dbReference type="InterPro" id="IPR012337">
    <property type="entry name" value="RNaseH-like_sf"/>
</dbReference>
<dbReference type="Gene3D" id="3.30.70.270">
    <property type="match status" value="1"/>
</dbReference>
<name>A0A5A7SJC0_CUCMM</name>
<proteinExistence type="predicted"/>
<dbReference type="InterPro" id="IPR002156">
    <property type="entry name" value="RNaseH_domain"/>
</dbReference>
<evidence type="ECO:0000259" key="1">
    <source>
        <dbReference type="PROSITE" id="PS50994"/>
    </source>
</evidence>
<dbReference type="OrthoDB" id="1731372at2759"/>
<dbReference type="PANTHER" id="PTHR48475">
    <property type="entry name" value="RIBONUCLEASE H"/>
    <property type="match status" value="1"/>
</dbReference>
<feature type="domain" description="Integrase catalytic" evidence="1">
    <location>
        <begin position="1000"/>
        <end position="1149"/>
    </location>
</feature>
<dbReference type="InterPro" id="IPR043502">
    <property type="entry name" value="DNA/RNA_pol_sf"/>
</dbReference>
<dbReference type="STRING" id="1194695.A0A5A7SJC0"/>
<dbReference type="SUPFAM" id="SSF53098">
    <property type="entry name" value="Ribonuclease H-like"/>
    <property type="match status" value="1"/>
</dbReference>
<dbReference type="InterPro" id="IPR001584">
    <property type="entry name" value="Integrase_cat-core"/>
</dbReference>
<accession>A0A5A7SJC0</accession>
<gene>
    <name evidence="2" type="ORF">E6C27_scaffold19G003090</name>
</gene>
<dbReference type="GO" id="GO:0015074">
    <property type="term" value="P:DNA integration"/>
    <property type="evidence" value="ECO:0007669"/>
    <property type="project" value="InterPro"/>
</dbReference>
<organism evidence="2 3">
    <name type="scientific">Cucumis melo var. makuwa</name>
    <name type="common">Oriental melon</name>
    <dbReference type="NCBI Taxonomy" id="1194695"/>
    <lineage>
        <taxon>Eukaryota</taxon>
        <taxon>Viridiplantae</taxon>
        <taxon>Streptophyta</taxon>
        <taxon>Embryophyta</taxon>
        <taxon>Tracheophyta</taxon>
        <taxon>Spermatophyta</taxon>
        <taxon>Magnoliopsida</taxon>
        <taxon>eudicotyledons</taxon>
        <taxon>Gunneridae</taxon>
        <taxon>Pentapetalae</taxon>
        <taxon>rosids</taxon>
        <taxon>fabids</taxon>
        <taxon>Cucurbitales</taxon>
        <taxon>Cucurbitaceae</taxon>
        <taxon>Benincaseae</taxon>
        <taxon>Cucumis</taxon>
    </lineage>
</organism>
<dbReference type="Gene3D" id="3.30.420.10">
    <property type="entry name" value="Ribonuclease H-like superfamily/Ribonuclease H"/>
    <property type="match status" value="2"/>
</dbReference>
<comment type="caution">
    <text evidence="2">The sequence shown here is derived from an EMBL/GenBank/DDBJ whole genome shotgun (WGS) entry which is preliminary data.</text>
</comment>
<dbReference type="EMBL" id="SSTE01022979">
    <property type="protein sequence ID" value="KAA0026300.1"/>
    <property type="molecule type" value="Genomic_DNA"/>
</dbReference>
<evidence type="ECO:0000313" key="3">
    <source>
        <dbReference type="Proteomes" id="UP000321393"/>
    </source>
</evidence>
<dbReference type="InterPro" id="IPR036397">
    <property type="entry name" value="RNaseH_sf"/>
</dbReference>
<dbReference type="PROSITE" id="PS50994">
    <property type="entry name" value="INTEGRASE"/>
    <property type="match status" value="1"/>
</dbReference>
<dbReference type="PANTHER" id="PTHR48475:SF1">
    <property type="entry name" value="RNASE H TYPE-1 DOMAIN-CONTAINING PROTEIN"/>
    <property type="match status" value="1"/>
</dbReference>
<sequence>MPLSRRRLYRRLVRRRERLSRRRVGMASGKPLPTFFPTPFGTSRKVVEEQDHKITALREQMRTHETAESSQTHVVKATDKGKNVVQENQPQQQSASVASLSVQQLQDMIMNSIRAQYGGPRQTFLMYSKSYIKKIDNLRMLLGYQPPRFQQFDGKGNPKQHTAHFVETCENAMIKRRPACQAVHSKLERKYFQVLIQLPKCKRPEQAGKMDDPNYCKYHWVISHLVDKCFVLKELILRLTREKKIELDLEKFGTFEPIVVQFHQEVALKDSQEKERSIEEDDEGWTVDENLEVVACHAINATKEESIPPRSLEEEEVSKDLLRFNVDDFLSFPQETKTIVINALLNSAASSSCALTITYENAKFYLKHDNIPEVVPIEIPLVNREDNLQLKSITSKEPHKSTGTFNSGKGEVSTSTTKSMILMYEKTSNPPILRYVPLSRRKKGESPFVEFPQGLKVGDIKVLKESFTRQLTKITKQETKIDPTKASLPQRQTKDGFDPKAYKLMAKAGYDFTAHTEFKSLKILKQPELSSIQKKLLREGHGIPVSRKGLGYKSPESIRITRKGKEKVVDNNYITVEEVDSMEEKEGDSQRTSAFDRIRPHVARALVFERLSMIETERKENVEDVPQSLEDGGQSTVDELKEVNLGTIEEPRPTFISASFSSEEEDKYQGIEIDQSKIDVIQKMPRPKSLHDLRSLQGRLSYIRRFISNLEMSLGALLAQEEEKGKEHALYYLSRTLVGVEAFTVHLVAKADPIKYALSRPIISGRLAKWVVLLQQYNIVYIPEKAIKGQALVDFLADHPIPLDWKLCEDLPDDEVFFTEVMEPWTMYFDASLQYDVKNEDLKLYFAYPQQLMERFDSVMLEHVPRTENKRADALVNLATALTMPDDITLNIPLCQRWIMPPILFECQEANITTSHLIDEEDWCQPTIKALPSMSWKGRVDKSSKGSACKRLWSTSRPKLPFQLRRMGYYWPKMVQDSMDYANKCEACQYHANLIHQSLETLHPTVASWSFEAWRLDLVGPITLKSSVGHSYILAATNYFSKWTEAIPLREAKKENVTNFICIHIIYRYGIPHWIVTDNGRQFSNSMIDKLCEKFKFKQYKSFIYNAVANGLIEAFNKTLCNLLKKIVSTSKKDQPSTSAFDRLKMIND</sequence>
<dbReference type="AlphaFoldDB" id="A0A5A7SJC0"/>
<dbReference type="InterPro" id="IPR043128">
    <property type="entry name" value="Rev_trsase/Diguanyl_cyclase"/>
</dbReference>
<evidence type="ECO:0000313" key="2">
    <source>
        <dbReference type="EMBL" id="KAA0026300.1"/>
    </source>
</evidence>
<dbReference type="GO" id="GO:0003676">
    <property type="term" value="F:nucleic acid binding"/>
    <property type="evidence" value="ECO:0007669"/>
    <property type="project" value="InterPro"/>
</dbReference>